<dbReference type="EnsemblMetazoa" id="tetur05g00570.1">
    <property type="protein sequence ID" value="tetur05g00570.1"/>
    <property type="gene ID" value="tetur05g00570"/>
</dbReference>
<dbReference type="EMBL" id="CAEY01001562">
    <property type="status" value="NOT_ANNOTATED_CDS"/>
    <property type="molecule type" value="Genomic_DNA"/>
</dbReference>
<dbReference type="eggNOG" id="KOG3302">
    <property type="taxonomic scope" value="Eukaryota"/>
</dbReference>
<accession>T1K3X4</accession>
<evidence type="ECO:0000313" key="5">
    <source>
        <dbReference type="EnsemblMetazoa" id="tetur05g00570.1"/>
    </source>
</evidence>
<evidence type="ECO:0000256" key="2">
    <source>
        <dbReference type="ARBA" id="ARBA00023125"/>
    </source>
</evidence>
<dbReference type="HOGENOM" id="CLU_1153003_0_0_1"/>
<comment type="similarity">
    <text evidence="1">Belongs to the TBP family.</text>
</comment>
<dbReference type="PANTHER" id="PTHR10126">
    <property type="entry name" value="TATA-BOX BINDING PROTEIN"/>
    <property type="match status" value="1"/>
</dbReference>
<dbReference type="Pfam" id="PF00352">
    <property type="entry name" value="TBP"/>
    <property type="match status" value="2"/>
</dbReference>
<dbReference type="InterPro" id="IPR000814">
    <property type="entry name" value="TBP"/>
</dbReference>
<dbReference type="InterPro" id="IPR012295">
    <property type="entry name" value="TBP_dom_sf"/>
</dbReference>
<dbReference type="GO" id="GO:0006352">
    <property type="term" value="P:DNA-templated transcription initiation"/>
    <property type="evidence" value="ECO:0007669"/>
    <property type="project" value="InterPro"/>
</dbReference>
<evidence type="ECO:0000256" key="1">
    <source>
        <dbReference type="ARBA" id="ARBA00005560"/>
    </source>
</evidence>
<keyword evidence="2" id="KW-0238">DNA-binding</keyword>
<dbReference type="Proteomes" id="UP000015104">
    <property type="component" value="Unassembled WGS sequence"/>
</dbReference>
<evidence type="ECO:0000256" key="4">
    <source>
        <dbReference type="SAM" id="Coils"/>
    </source>
</evidence>
<evidence type="ECO:0000313" key="6">
    <source>
        <dbReference type="Proteomes" id="UP000015104"/>
    </source>
</evidence>
<feature type="coiled-coil region" evidence="4">
    <location>
        <begin position="12"/>
        <end position="53"/>
    </location>
</feature>
<organism evidence="5 6">
    <name type="scientific">Tetranychus urticae</name>
    <name type="common">Two-spotted spider mite</name>
    <dbReference type="NCBI Taxonomy" id="32264"/>
    <lineage>
        <taxon>Eukaryota</taxon>
        <taxon>Metazoa</taxon>
        <taxon>Ecdysozoa</taxon>
        <taxon>Arthropoda</taxon>
        <taxon>Chelicerata</taxon>
        <taxon>Arachnida</taxon>
        <taxon>Acari</taxon>
        <taxon>Acariformes</taxon>
        <taxon>Trombidiformes</taxon>
        <taxon>Prostigmata</taxon>
        <taxon>Eleutherengona</taxon>
        <taxon>Raphignathae</taxon>
        <taxon>Tetranychoidea</taxon>
        <taxon>Tetranychidae</taxon>
        <taxon>Tetranychus</taxon>
    </lineage>
</organism>
<dbReference type="AlphaFoldDB" id="T1K3X4"/>
<name>T1K3X4_TETUR</name>
<protein>
    <submittedName>
        <fullName evidence="5">Uncharacterized protein</fullName>
    </submittedName>
</protein>
<dbReference type="GO" id="GO:0003677">
    <property type="term" value="F:DNA binding"/>
    <property type="evidence" value="ECO:0007669"/>
    <property type="project" value="UniProtKB-KW"/>
</dbReference>
<dbReference type="PRINTS" id="PR00686">
    <property type="entry name" value="TIFACTORIID"/>
</dbReference>
<keyword evidence="6" id="KW-1185">Reference proteome</keyword>
<keyword evidence="3" id="KW-0804">Transcription</keyword>
<dbReference type="STRING" id="32264.T1K3X4"/>
<dbReference type="SUPFAM" id="SSF55945">
    <property type="entry name" value="TATA-box binding protein-like"/>
    <property type="match status" value="2"/>
</dbReference>
<sequence length="241" mass="28220">MDRIALAIELVNVSVNCENKKLSNQVTELMREVQRLRRQNRRILRRNNVLTQEVEQLCDLVEVCEYHLDSLNSVHQESIEQKSYIKYLECQLKNEYFPDIDYRPERFSGAILKFETACLLIFNYGKVNVVGAKSIDSADSAIAAFCLKLNLSIEFHDRQIVNMVGTSNFKRKINLDKLSREKPRLFEYYPELFPAAYYCKEKKKCLLFHTGKMIITGCRTYKDLVSLHNEVHLCLVLYGYL</sequence>
<reference evidence="5" key="2">
    <citation type="submission" date="2015-06" db="UniProtKB">
        <authorList>
            <consortium name="EnsemblMetazoa"/>
        </authorList>
    </citation>
    <scope>IDENTIFICATION</scope>
</reference>
<proteinExistence type="inferred from homology"/>
<dbReference type="Gene3D" id="3.30.310.10">
    <property type="entry name" value="TATA-Binding Protein"/>
    <property type="match status" value="2"/>
</dbReference>
<keyword evidence="4" id="KW-0175">Coiled coil</keyword>
<evidence type="ECO:0000256" key="3">
    <source>
        <dbReference type="ARBA" id="ARBA00023163"/>
    </source>
</evidence>
<reference evidence="6" key="1">
    <citation type="submission" date="2011-08" db="EMBL/GenBank/DDBJ databases">
        <authorList>
            <person name="Rombauts S."/>
        </authorList>
    </citation>
    <scope>NUCLEOTIDE SEQUENCE</scope>
    <source>
        <strain evidence="6">London</strain>
    </source>
</reference>